<proteinExistence type="predicted"/>
<sequence length="61" mass="7238">MGGYHGSSEWWLCFYRSSLLLSAEVWVGMWFWEIFQIVIIKLTLYVNLVGTDVLPNDHMVW</sequence>
<evidence type="ECO:0000313" key="2">
    <source>
        <dbReference type="EMBL" id="DAD31008.1"/>
    </source>
</evidence>
<name>A0A822YP15_NELNU</name>
<organism evidence="2 3">
    <name type="scientific">Nelumbo nucifera</name>
    <name type="common">Sacred lotus</name>
    <dbReference type="NCBI Taxonomy" id="4432"/>
    <lineage>
        <taxon>Eukaryota</taxon>
        <taxon>Viridiplantae</taxon>
        <taxon>Streptophyta</taxon>
        <taxon>Embryophyta</taxon>
        <taxon>Tracheophyta</taxon>
        <taxon>Spermatophyta</taxon>
        <taxon>Magnoliopsida</taxon>
        <taxon>Proteales</taxon>
        <taxon>Nelumbonaceae</taxon>
        <taxon>Nelumbo</taxon>
    </lineage>
</organism>
<keyword evidence="1" id="KW-0812">Transmembrane</keyword>
<keyword evidence="1" id="KW-1133">Transmembrane helix</keyword>
<accession>A0A822YP15</accession>
<protein>
    <submittedName>
        <fullName evidence="2">Uncharacterized protein</fullName>
    </submittedName>
</protein>
<keyword evidence="3" id="KW-1185">Reference proteome</keyword>
<keyword evidence="1" id="KW-0472">Membrane</keyword>
<gene>
    <name evidence="2" type="ORF">HUJ06_009859</name>
</gene>
<feature type="transmembrane region" description="Helical" evidence="1">
    <location>
        <begin position="29"/>
        <end position="49"/>
    </location>
</feature>
<evidence type="ECO:0000313" key="3">
    <source>
        <dbReference type="Proteomes" id="UP000607653"/>
    </source>
</evidence>
<dbReference type="Proteomes" id="UP000607653">
    <property type="component" value="Unassembled WGS sequence"/>
</dbReference>
<evidence type="ECO:0000256" key="1">
    <source>
        <dbReference type="SAM" id="Phobius"/>
    </source>
</evidence>
<reference evidence="2 3" key="1">
    <citation type="journal article" date="2020" name="Mol. Biol. Evol.">
        <title>Distinct Expression and Methylation Patterns for Genes with Different Fates following a Single Whole-Genome Duplication in Flowering Plants.</title>
        <authorList>
            <person name="Shi T."/>
            <person name="Rahmani R.S."/>
            <person name="Gugger P.F."/>
            <person name="Wang M."/>
            <person name="Li H."/>
            <person name="Zhang Y."/>
            <person name="Li Z."/>
            <person name="Wang Q."/>
            <person name="Van de Peer Y."/>
            <person name="Marchal K."/>
            <person name="Chen J."/>
        </authorList>
    </citation>
    <scope>NUCLEOTIDE SEQUENCE [LARGE SCALE GENOMIC DNA]</scope>
    <source>
        <tissue evidence="2">Leaf</tissue>
    </source>
</reference>
<dbReference type="EMBL" id="DUZY01000003">
    <property type="protein sequence ID" value="DAD31008.1"/>
    <property type="molecule type" value="Genomic_DNA"/>
</dbReference>
<dbReference type="AlphaFoldDB" id="A0A822YP15"/>
<comment type="caution">
    <text evidence="2">The sequence shown here is derived from an EMBL/GenBank/DDBJ whole genome shotgun (WGS) entry which is preliminary data.</text>
</comment>